<reference evidence="3 4" key="1">
    <citation type="submission" date="2007-06" db="EMBL/GenBank/DDBJ databases">
        <title>The Genome Sequence of Coccidioides posadasii RMSCC_3488.</title>
        <authorList>
            <consortium name="Coccidioides Genome Resources Consortium"/>
            <consortium name="The Broad Institute Genome Sequencing Platform"/>
            <person name="Henn M.R."/>
            <person name="Sykes S."/>
            <person name="Young S."/>
            <person name="Jaffe D."/>
            <person name="Berlin A."/>
            <person name="Alvarez P."/>
            <person name="Butler J."/>
            <person name="Gnerre S."/>
            <person name="Grabherr M."/>
            <person name="Mauceli E."/>
            <person name="Brockman W."/>
            <person name="Kodira C."/>
            <person name="Alvarado L."/>
            <person name="Zeng Q."/>
            <person name="Crawford M."/>
            <person name="Antoine C."/>
            <person name="Devon K."/>
            <person name="Galgiani J."/>
            <person name="Orsborn K."/>
            <person name="Lewis M.L."/>
            <person name="Nusbaum C."/>
            <person name="Galagan J."/>
            <person name="Birren B."/>
        </authorList>
    </citation>
    <scope>NUCLEOTIDE SEQUENCE [LARGE SCALE GENOMIC DNA]</scope>
    <source>
        <strain evidence="3 4">RMSCC 3488</strain>
    </source>
</reference>
<dbReference type="PROSITE" id="PS01159">
    <property type="entry name" value="WW_DOMAIN_1"/>
    <property type="match status" value="1"/>
</dbReference>
<dbReference type="Pfam" id="PF00397">
    <property type="entry name" value="WW"/>
    <property type="match status" value="1"/>
</dbReference>
<dbReference type="EMBL" id="DS268110">
    <property type="protein sequence ID" value="KMM67336.1"/>
    <property type="molecule type" value="Genomic_DNA"/>
</dbReference>
<reference evidence="4" key="3">
    <citation type="journal article" date="2010" name="Genome Res.">
        <title>Population genomic sequencing of Coccidioides fungi reveals recent hybridization and transposon control.</title>
        <authorList>
            <person name="Neafsey D.E."/>
            <person name="Barker B.M."/>
            <person name="Sharpton T.J."/>
            <person name="Stajich J.E."/>
            <person name="Park D.J."/>
            <person name="Whiston E."/>
            <person name="Hung C.-Y."/>
            <person name="McMahan C."/>
            <person name="White J."/>
            <person name="Sykes S."/>
            <person name="Heiman D."/>
            <person name="Young S."/>
            <person name="Zeng Q."/>
            <person name="Abouelleil A."/>
            <person name="Aftuck L."/>
            <person name="Bessette D."/>
            <person name="Brown A."/>
            <person name="FitzGerald M."/>
            <person name="Lui A."/>
            <person name="Macdonald J.P."/>
            <person name="Priest M."/>
            <person name="Orbach M.J."/>
            <person name="Galgiani J.N."/>
            <person name="Kirkland T.N."/>
            <person name="Cole G.T."/>
            <person name="Birren B.W."/>
            <person name="Henn M.R."/>
            <person name="Taylor J.W."/>
            <person name="Rounsley S.D."/>
        </authorList>
    </citation>
    <scope>NUCLEOTIDE SEQUENCE [LARGE SCALE GENOMIC DNA]</scope>
    <source>
        <strain evidence="4">RMSCC 3488</strain>
    </source>
</reference>
<dbReference type="InterPro" id="IPR001202">
    <property type="entry name" value="WW_dom"/>
</dbReference>
<dbReference type="PROSITE" id="PS50020">
    <property type="entry name" value="WW_DOMAIN_2"/>
    <property type="match status" value="1"/>
</dbReference>
<feature type="compositionally biased region" description="Low complexity" evidence="1">
    <location>
        <begin position="216"/>
        <end position="260"/>
    </location>
</feature>
<feature type="compositionally biased region" description="Gly residues" evidence="1">
    <location>
        <begin position="325"/>
        <end position="334"/>
    </location>
</feature>
<dbReference type="SUPFAM" id="SSF51045">
    <property type="entry name" value="WW domain"/>
    <property type="match status" value="1"/>
</dbReference>
<feature type="compositionally biased region" description="Polar residues" evidence="1">
    <location>
        <begin position="165"/>
        <end position="180"/>
    </location>
</feature>
<feature type="region of interest" description="Disordered" evidence="1">
    <location>
        <begin position="37"/>
        <end position="180"/>
    </location>
</feature>
<dbReference type="SMART" id="SM00456">
    <property type="entry name" value="WW"/>
    <property type="match status" value="1"/>
</dbReference>
<feature type="domain" description="WW" evidence="2">
    <location>
        <begin position="12"/>
        <end position="46"/>
    </location>
</feature>
<evidence type="ECO:0000256" key="1">
    <source>
        <dbReference type="SAM" id="MobiDB-lite"/>
    </source>
</evidence>
<dbReference type="CDD" id="cd00201">
    <property type="entry name" value="WW"/>
    <property type="match status" value="1"/>
</dbReference>
<dbReference type="AlphaFoldDB" id="A0A0J6F352"/>
<evidence type="ECO:0000313" key="3">
    <source>
        <dbReference type="EMBL" id="KMM67336.1"/>
    </source>
</evidence>
<gene>
    <name evidence="3" type="ORF">CPAG_03671</name>
</gene>
<dbReference type="OrthoDB" id="2530521at2759"/>
<organism evidence="3 4">
    <name type="scientific">Coccidioides posadasii RMSCC 3488</name>
    <dbReference type="NCBI Taxonomy" id="454284"/>
    <lineage>
        <taxon>Eukaryota</taxon>
        <taxon>Fungi</taxon>
        <taxon>Dikarya</taxon>
        <taxon>Ascomycota</taxon>
        <taxon>Pezizomycotina</taxon>
        <taxon>Eurotiomycetes</taxon>
        <taxon>Eurotiomycetidae</taxon>
        <taxon>Onygenales</taxon>
        <taxon>Onygenaceae</taxon>
        <taxon>Coccidioides</taxon>
    </lineage>
</organism>
<dbReference type="Gene3D" id="2.20.70.10">
    <property type="match status" value="1"/>
</dbReference>
<dbReference type="VEuPathDB" id="FungiDB:CPAG_03671"/>
<reference evidence="4" key="2">
    <citation type="journal article" date="2009" name="Genome Res.">
        <title>Comparative genomic analyses of the human fungal pathogens Coccidioides and their relatives.</title>
        <authorList>
            <person name="Sharpton T.J."/>
            <person name="Stajich J.E."/>
            <person name="Rounsley S.D."/>
            <person name="Gardner M.J."/>
            <person name="Wortman J.R."/>
            <person name="Jordar V.S."/>
            <person name="Maiti R."/>
            <person name="Kodira C.D."/>
            <person name="Neafsey D.E."/>
            <person name="Zeng Q."/>
            <person name="Hung C.-Y."/>
            <person name="McMahan C."/>
            <person name="Muszewska A."/>
            <person name="Grynberg M."/>
            <person name="Mandel M.A."/>
            <person name="Kellner E.M."/>
            <person name="Barker B.M."/>
            <person name="Galgiani J.N."/>
            <person name="Orbach M.J."/>
            <person name="Kirkland T.N."/>
            <person name="Cole G.T."/>
            <person name="Henn M.R."/>
            <person name="Birren B.W."/>
            <person name="Taylor J.W."/>
        </authorList>
    </citation>
    <scope>NUCLEOTIDE SEQUENCE [LARGE SCALE GENOMIC DNA]</scope>
    <source>
        <strain evidence="4">RMSCC 3488</strain>
    </source>
</reference>
<feature type="compositionally biased region" description="Low complexity" evidence="1">
    <location>
        <begin position="267"/>
        <end position="277"/>
    </location>
</feature>
<protein>
    <recommendedName>
        <fullName evidence="2">WW domain-containing protein</fullName>
    </recommendedName>
</protein>
<feature type="region of interest" description="Disordered" evidence="1">
    <location>
        <begin position="314"/>
        <end position="334"/>
    </location>
</feature>
<evidence type="ECO:0000259" key="2">
    <source>
        <dbReference type="PROSITE" id="PS50020"/>
    </source>
</evidence>
<sequence length="334" mass="34827">MSFAPPSGPPPARVPEGWKAEYHDGYKEWYYVDLSTGISQWNPPPTEAVAPHPSHPPTSPSSPPPSYEASGPPSAVGAVGSGPDQKIGPHATQSALGSNNPYKSQISDNSSTMLPGSPVVSDTKGPVKSPDPNKMIDEDARLAAQLQEEENERARQQGYDCVLEANNTEPNSRASNPSANYSTIATASSTLPSQLQTRAKGGFFGKLLDKARQHAPSSSRPQQPSYYPTPAQQQPQYGYALQQQPYGGYPPQGAGGYHAPQYPPYQNPYGQPGMQPGRMGGGRGGSGMGMAGAAALGLGGGLLGGALLANALDKDHGDGYQDGFADGGDFGGFD</sequence>
<evidence type="ECO:0000313" key="4">
    <source>
        <dbReference type="Proteomes" id="UP000054567"/>
    </source>
</evidence>
<dbReference type="Proteomes" id="UP000054567">
    <property type="component" value="Unassembled WGS sequence"/>
</dbReference>
<accession>A0A0J6F352</accession>
<dbReference type="InterPro" id="IPR036020">
    <property type="entry name" value="WW_dom_sf"/>
</dbReference>
<feature type="region of interest" description="Disordered" evidence="1">
    <location>
        <begin position="211"/>
        <end position="285"/>
    </location>
</feature>
<name>A0A0J6F352_COCPO</name>
<feature type="compositionally biased region" description="Polar residues" evidence="1">
    <location>
        <begin position="91"/>
        <end position="114"/>
    </location>
</feature>
<proteinExistence type="predicted"/>
<feature type="compositionally biased region" description="Pro residues" evidence="1">
    <location>
        <begin position="53"/>
        <end position="66"/>
    </location>
</feature>